<dbReference type="Proteomes" id="UP001140091">
    <property type="component" value="Unassembled WGS sequence"/>
</dbReference>
<feature type="compositionally biased region" description="Acidic residues" evidence="6">
    <location>
        <begin position="293"/>
        <end position="314"/>
    </location>
</feature>
<evidence type="ECO:0000313" key="9">
    <source>
        <dbReference type="EMBL" id="KAJ2924426.1"/>
    </source>
</evidence>
<dbReference type="HAMAP" id="MF_01116">
    <property type="entry name" value="TSR3"/>
    <property type="match status" value="1"/>
</dbReference>
<name>A0A9W8MBK1_9AGAR</name>
<keyword evidence="2" id="KW-0690">Ribosome biogenesis</keyword>
<feature type="compositionally biased region" description="Basic and acidic residues" evidence="6">
    <location>
        <begin position="42"/>
        <end position="61"/>
    </location>
</feature>
<keyword evidence="4" id="KW-0808">Transferase</keyword>
<comment type="caution">
    <text evidence="9">The sequence shown here is derived from an EMBL/GenBank/DDBJ whole genome shotgun (WGS) entry which is preliminary data.</text>
</comment>
<dbReference type="OrthoDB" id="10262062at2759"/>
<dbReference type="EMBL" id="JANBPK010001222">
    <property type="protein sequence ID" value="KAJ2924426.1"/>
    <property type="molecule type" value="Genomic_DNA"/>
</dbReference>
<dbReference type="Pfam" id="PF04068">
    <property type="entry name" value="Fer4_RLI"/>
    <property type="match status" value="1"/>
</dbReference>
<keyword evidence="5" id="KW-0949">S-adenosyl-L-methionine</keyword>
<evidence type="ECO:0000256" key="4">
    <source>
        <dbReference type="ARBA" id="ARBA00022679"/>
    </source>
</evidence>
<dbReference type="InterPro" id="IPR022968">
    <property type="entry name" value="Tsr3-like"/>
</dbReference>
<evidence type="ECO:0000256" key="5">
    <source>
        <dbReference type="ARBA" id="ARBA00022691"/>
    </source>
</evidence>
<dbReference type="GO" id="GO:0106388">
    <property type="term" value="F:rRNA small subunit aminocarboxypropyltransferase activity"/>
    <property type="evidence" value="ECO:0007669"/>
    <property type="project" value="InterPro"/>
</dbReference>
<feature type="region of interest" description="Disordered" evidence="6">
    <location>
        <begin position="254"/>
        <end position="335"/>
    </location>
</feature>
<dbReference type="NCBIfam" id="NF002621">
    <property type="entry name" value="PRK02287.1"/>
    <property type="match status" value="1"/>
</dbReference>
<gene>
    <name evidence="9" type="ORF">H1R20_g12666</name>
</gene>
<dbReference type="Pfam" id="PF04034">
    <property type="entry name" value="Ribo_biogen_C"/>
    <property type="match status" value="1"/>
</dbReference>
<evidence type="ECO:0000259" key="7">
    <source>
        <dbReference type="Pfam" id="PF04034"/>
    </source>
</evidence>
<dbReference type="PANTHER" id="PTHR20426:SF0">
    <property type="entry name" value="18S RRNA AMINOCARBOXYPROPYLTRANSFERASE"/>
    <property type="match status" value="1"/>
</dbReference>
<evidence type="ECO:0000313" key="10">
    <source>
        <dbReference type="Proteomes" id="UP001140091"/>
    </source>
</evidence>
<dbReference type="AlphaFoldDB" id="A0A9W8MBK1"/>
<feature type="region of interest" description="Disordered" evidence="6">
    <location>
        <begin position="1"/>
        <end position="78"/>
    </location>
</feature>
<feature type="non-terminal residue" evidence="9">
    <location>
        <position position="335"/>
    </location>
</feature>
<keyword evidence="10" id="KW-1185">Reference proteome</keyword>
<proteinExistence type="inferred from homology"/>
<sequence>MGKKSSSSEFPAPKSQHKGSSKRGRGGGGGGHRGRRGGGFSRRMDYDLEYDISRRPESAIERDEDGGSDGEDEEEREEAVKIKVPVAMWDFDHCDPKRCSGKKLARQGLIKDLRVGTRFRGIVVSPKATQIVSPADKDIILAGGVAVVECSWARLDEVPFNKIASPHERLLPYLIATNPVNFGKPWRLNCVEALAAAFYIAGFDDYAERLLSVFGWGSGFLEVNRPYITRYKTCKSSDEIREVQEEIIRELEESYEERRRGKTKKDDEDDTDTEDLLVSNPNHANFNVHSSGEDEDDNEERPPESDDEEEEAEEAERQGLSVKATGSRKESSGRR</sequence>
<organism evidence="9 10">
    <name type="scientific">Candolleomyces eurysporus</name>
    <dbReference type="NCBI Taxonomy" id="2828524"/>
    <lineage>
        <taxon>Eukaryota</taxon>
        <taxon>Fungi</taxon>
        <taxon>Dikarya</taxon>
        <taxon>Basidiomycota</taxon>
        <taxon>Agaricomycotina</taxon>
        <taxon>Agaricomycetes</taxon>
        <taxon>Agaricomycetidae</taxon>
        <taxon>Agaricales</taxon>
        <taxon>Agaricineae</taxon>
        <taxon>Psathyrellaceae</taxon>
        <taxon>Candolleomyces</taxon>
    </lineage>
</organism>
<feature type="domain" description="16S/18S rRNA aminocarboxypropyltransferase Tsr3 C-terminal" evidence="7">
    <location>
        <begin position="122"/>
        <end position="248"/>
    </location>
</feature>
<evidence type="ECO:0000259" key="8">
    <source>
        <dbReference type="Pfam" id="PF04068"/>
    </source>
</evidence>
<reference evidence="9" key="1">
    <citation type="submission" date="2022-06" db="EMBL/GenBank/DDBJ databases">
        <title>Genome Sequence of Candolleomyces eurysporus.</title>
        <authorList>
            <person name="Buettner E."/>
        </authorList>
    </citation>
    <scope>NUCLEOTIDE SEQUENCE</scope>
    <source>
        <strain evidence="9">VTCC 930004</strain>
    </source>
</reference>
<feature type="compositionally biased region" description="Acidic residues" evidence="6">
    <location>
        <begin position="62"/>
        <end position="77"/>
    </location>
</feature>
<feature type="domain" description="RNase L inhibitor RLI-like possible metal-binding" evidence="8">
    <location>
        <begin position="84"/>
        <end position="116"/>
    </location>
</feature>
<keyword evidence="3" id="KW-0698">rRNA processing</keyword>
<dbReference type="InterPro" id="IPR007209">
    <property type="entry name" value="RNaseL-inhib-like_metal-bd_dom"/>
</dbReference>
<dbReference type="PANTHER" id="PTHR20426">
    <property type="entry name" value="RIBOSOME BIOGENESIS PROTEIN TSR3 HOMOLOG"/>
    <property type="match status" value="1"/>
</dbReference>
<accession>A0A9W8MBK1</accession>
<evidence type="ECO:0000256" key="6">
    <source>
        <dbReference type="SAM" id="MobiDB-lite"/>
    </source>
</evidence>
<dbReference type="GO" id="GO:0030490">
    <property type="term" value="P:maturation of SSU-rRNA"/>
    <property type="evidence" value="ECO:0007669"/>
    <property type="project" value="TreeGrafter"/>
</dbReference>
<dbReference type="InterPro" id="IPR007177">
    <property type="entry name" value="Tsr3_C"/>
</dbReference>
<feature type="compositionally biased region" description="Polar residues" evidence="6">
    <location>
        <begin position="279"/>
        <end position="290"/>
    </location>
</feature>
<evidence type="ECO:0008006" key="11">
    <source>
        <dbReference type="Google" id="ProtNLM"/>
    </source>
</evidence>
<feature type="compositionally biased region" description="Basic residues" evidence="6">
    <location>
        <begin position="15"/>
        <end position="25"/>
    </location>
</feature>
<evidence type="ECO:0000256" key="2">
    <source>
        <dbReference type="ARBA" id="ARBA00022517"/>
    </source>
</evidence>
<protein>
    <recommendedName>
        <fullName evidence="11">18S rRNA aminocarboxypropyltransferase</fullName>
    </recommendedName>
</protein>
<evidence type="ECO:0000256" key="1">
    <source>
        <dbReference type="ARBA" id="ARBA00022490"/>
    </source>
</evidence>
<evidence type="ECO:0000256" key="3">
    <source>
        <dbReference type="ARBA" id="ARBA00022552"/>
    </source>
</evidence>
<keyword evidence="1" id="KW-0963">Cytoplasm</keyword>